<keyword evidence="3" id="KW-1185">Reference proteome</keyword>
<feature type="region of interest" description="Disordered" evidence="1">
    <location>
        <begin position="42"/>
        <end position="63"/>
    </location>
</feature>
<dbReference type="EMBL" id="PGGS01001418">
    <property type="protein sequence ID" value="PNH00421.1"/>
    <property type="molecule type" value="Genomic_DNA"/>
</dbReference>
<dbReference type="AlphaFoldDB" id="A0A2J7ZJH3"/>
<dbReference type="Proteomes" id="UP000236333">
    <property type="component" value="Unassembled WGS sequence"/>
</dbReference>
<proteinExistence type="predicted"/>
<evidence type="ECO:0000313" key="3">
    <source>
        <dbReference type="Proteomes" id="UP000236333"/>
    </source>
</evidence>
<feature type="compositionally biased region" description="Low complexity" evidence="1">
    <location>
        <begin position="80"/>
        <end position="91"/>
    </location>
</feature>
<feature type="non-terminal residue" evidence="2">
    <location>
        <position position="330"/>
    </location>
</feature>
<name>A0A2J7ZJH3_9CHLO</name>
<reference evidence="2 3" key="1">
    <citation type="journal article" date="2017" name="Mol. Biol. Evol.">
        <title>The 4-celled Tetrabaena socialis nuclear genome reveals the essential components for genetic control of cell number at the origin of multicellularity in the volvocine lineage.</title>
        <authorList>
            <person name="Featherston J."/>
            <person name="Arakaki Y."/>
            <person name="Hanschen E.R."/>
            <person name="Ferris P.J."/>
            <person name="Michod R.E."/>
            <person name="Olson B.J.S.C."/>
            <person name="Nozaki H."/>
            <person name="Durand P.M."/>
        </authorList>
    </citation>
    <scope>NUCLEOTIDE SEQUENCE [LARGE SCALE GENOMIC DNA]</scope>
    <source>
        <strain evidence="2 3">NIES-571</strain>
    </source>
</reference>
<dbReference type="OrthoDB" id="538196at2759"/>
<accession>A0A2J7ZJH3</accession>
<gene>
    <name evidence="2" type="ORF">TSOC_013757</name>
</gene>
<comment type="caution">
    <text evidence="2">The sequence shown here is derived from an EMBL/GenBank/DDBJ whole genome shotgun (WGS) entry which is preliminary data.</text>
</comment>
<organism evidence="2 3">
    <name type="scientific">Tetrabaena socialis</name>
    <dbReference type="NCBI Taxonomy" id="47790"/>
    <lineage>
        <taxon>Eukaryota</taxon>
        <taxon>Viridiplantae</taxon>
        <taxon>Chlorophyta</taxon>
        <taxon>core chlorophytes</taxon>
        <taxon>Chlorophyceae</taxon>
        <taxon>CS clade</taxon>
        <taxon>Chlamydomonadales</taxon>
        <taxon>Tetrabaenaceae</taxon>
        <taxon>Tetrabaena</taxon>
    </lineage>
</organism>
<sequence>MPNVHTILTAGARAPEHSAAEEAVAAAHAAGLDVFMQPMSGAVQHQSDTGSRPGPSGSLATPELRSCRTTFATRTPRCPQAPLATAAQPLTSDDPPRCAHPQGGYLPSTASFGPPGTWVDAVPGPSSEAAAEADARARRRASAPGGVLRSVARASEPHGRAAASAGGSHGAGNAGDRPSSNGRLPPKGRGPLQQVSENQGGRPSRWGGAAGGGSDGRAGPAASAGGGGGHNRTSAAGVARPAVATLAERAERLVRTVDAIAEGVADTAALLSPRTKVLQMTLEDATERTGDLAEESAREREQEGADMARPISPTRRIQADGSTVVEYQPR</sequence>
<protein>
    <submittedName>
        <fullName evidence="2">Uncharacterized protein</fullName>
    </submittedName>
</protein>
<feature type="region of interest" description="Disordered" evidence="1">
    <location>
        <begin position="284"/>
        <end position="330"/>
    </location>
</feature>
<evidence type="ECO:0000256" key="1">
    <source>
        <dbReference type="SAM" id="MobiDB-lite"/>
    </source>
</evidence>
<feature type="region of interest" description="Disordered" evidence="1">
    <location>
        <begin position="79"/>
        <end position="239"/>
    </location>
</feature>
<evidence type="ECO:0000313" key="2">
    <source>
        <dbReference type="EMBL" id="PNH00421.1"/>
    </source>
</evidence>
<feature type="compositionally biased region" description="Basic and acidic residues" evidence="1">
    <location>
        <begin position="285"/>
        <end position="303"/>
    </location>
</feature>